<proteinExistence type="predicted"/>
<evidence type="ECO:0000256" key="1">
    <source>
        <dbReference type="SAM" id="Phobius"/>
    </source>
</evidence>
<dbReference type="AlphaFoldDB" id="A0A388TG24"/>
<keyword evidence="1" id="KW-0472">Membrane</keyword>
<dbReference type="EMBL" id="BGZO01000004">
    <property type="protein sequence ID" value="GBR75592.1"/>
    <property type="molecule type" value="Genomic_DNA"/>
</dbReference>
<accession>A0A388TG24</accession>
<gene>
    <name evidence="2" type="ORF">NO2_0251</name>
</gene>
<name>A0A388TG24_9BACT</name>
<dbReference type="Proteomes" id="UP000275925">
    <property type="component" value="Unassembled WGS sequence"/>
</dbReference>
<reference evidence="2 3" key="1">
    <citation type="journal article" date="2019" name="ISME J.">
        <title>Genome analyses of uncultured TG2/ZB3 bacteria in 'Margulisbacteria' specifically attached to ectosymbiotic spirochetes of protists in the termite gut.</title>
        <authorList>
            <person name="Utami Y.D."/>
            <person name="Kuwahara H."/>
            <person name="Igai K."/>
            <person name="Murakami T."/>
            <person name="Sugaya K."/>
            <person name="Morikawa T."/>
            <person name="Nagura Y."/>
            <person name="Yuki M."/>
            <person name="Deevong P."/>
            <person name="Inoue T."/>
            <person name="Kihara K."/>
            <person name="Lo N."/>
            <person name="Yamada A."/>
            <person name="Ohkuma M."/>
            <person name="Hongoh Y."/>
        </authorList>
    </citation>
    <scope>NUCLEOTIDE SEQUENCE [LARGE SCALE GENOMIC DNA]</scope>
    <source>
        <strain evidence="2">NkOx7-02</strain>
    </source>
</reference>
<comment type="caution">
    <text evidence="2">The sequence shown here is derived from an EMBL/GenBank/DDBJ whole genome shotgun (WGS) entry which is preliminary data.</text>
</comment>
<keyword evidence="3" id="KW-1185">Reference proteome</keyword>
<protein>
    <submittedName>
        <fullName evidence="2">Phage derived protein Gp49-like</fullName>
    </submittedName>
</protein>
<feature type="transmembrane region" description="Helical" evidence="1">
    <location>
        <begin position="71"/>
        <end position="91"/>
    </location>
</feature>
<dbReference type="InterPro" id="IPR009241">
    <property type="entry name" value="HigB-like"/>
</dbReference>
<sequence>MEYVIELYEKNSGNSPVLGFILSLAPKQQAKIYREIELLEKFGNALHFPHVRKIEGEKSLWELRIKFGSDAFRIFYFMFYANHCVLLHGFVKKANKTPQKELAVAVARINDYKRRKHL</sequence>
<evidence type="ECO:0000313" key="3">
    <source>
        <dbReference type="Proteomes" id="UP000275925"/>
    </source>
</evidence>
<keyword evidence="1" id="KW-1133">Transmembrane helix</keyword>
<organism evidence="2 3">
    <name type="scientific">Candidatus Termititenax persephonae</name>
    <dbReference type="NCBI Taxonomy" id="2218525"/>
    <lineage>
        <taxon>Bacteria</taxon>
        <taxon>Bacillati</taxon>
        <taxon>Candidatus Margulisiibacteriota</taxon>
        <taxon>Candidatus Termititenacia</taxon>
        <taxon>Candidatus Termititenacales</taxon>
        <taxon>Candidatus Termititenacaceae</taxon>
        <taxon>Candidatus Termititenax</taxon>
    </lineage>
</organism>
<evidence type="ECO:0000313" key="2">
    <source>
        <dbReference type="EMBL" id="GBR75592.1"/>
    </source>
</evidence>
<keyword evidence="1" id="KW-0812">Transmembrane</keyword>
<dbReference type="Pfam" id="PF05973">
    <property type="entry name" value="Gp49"/>
    <property type="match status" value="1"/>
</dbReference>